<dbReference type="Pfam" id="PF00581">
    <property type="entry name" value="Rhodanese"/>
    <property type="match status" value="2"/>
</dbReference>
<dbReference type="FunFam" id="3.40.250.10:FF:000001">
    <property type="entry name" value="Sulfurtransferase"/>
    <property type="match status" value="1"/>
</dbReference>
<dbReference type="Gene3D" id="3.40.250.10">
    <property type="entry name" value="Rhodanese-like domain"/>
    <property type="match status" value="2"/>
</dbReference>
<dbReference type="GO" id="GO:0016784">
    <property type="term" value="F:3-mercaptopyruvate sulfurtransferase activity"/>
    <property type="evidence" value="ECO:0007669"/>
    <property type="project" value="UniProtKB-EC"/>
</dbReference>
<name>A0A2J7TH27_METSI</name>
<dbReference type="InterPro" id="IPR045078">
    <property type="entry name" value="TST/MPST-like"/>
</dbReference>
<evidence type="ECO:0000259" key="8">
    <source>
        <dbReference type="PROSITE" id="PS50206"/>
    </source>
</evidence>
<dbReference type="FunFam" id="3.40.250.10:FF:000015">
    <property type="entry name" value="Sulfurtransferase"/>
    <property type="match status" value="1"/>
</dbReference>
<dbReference type="PANTHER" id="PTHR11364:SF27">
    <property type="entry name" value="SULFURTRANSFERASE"/>
    <property type="match status" value="1"/>
</dbReference>
<dbReference type="PROSITE" id="PS50206">
    <property type="entry name" value="RHODANESE_3"/>
    <property type="match status" value="2"/>
</dbReference>
<evidence type="ECO:0000256" key="6">
    <source>
        <dbReference type="RuleBase" id="RU000507"/>
    </source>
</evidence>
<comment type="catalytic activity">
    <reaction evidence="5">
        <text>2-oxo-3-sulfanylpropanoate + [thioredoxin]-dithiol = [thioredoxin]-disulfide + hydrogen sulfide + pyruvate + H(+)</text>
        <dbReference type="Rhea" id="RHEA:21740"/>
        <dbReference type="Rhea" id="RHEA-COMP:10698"/>
        <dbReference type="Rhea" id="RHEA-COMP:10700"/>
        <dbReference type="ChEBI" id="CHEBI:15361"/>
        <dbReference type="ChEBI" id="CHEBI:15378"/>
        <dbReference type="ChEBI" id="CHEBI:29919"/>
        <dbReference type="ChEBI" id="CHEBI:29950"/>
        <dbReference type="ChEBI" id="CHEBI:50058"/>
        <dbReference type="ChEBI" id="CHEBI:57678"/>
        <dbReference type="EC" id="2.8.1.2"/>
    </reaction>
    <physiologicalReaction direction="left-to-right" evidence="5">
        <dbReference type="Rhea" id="RHEA:21741"/>
    </physiologicalReaction>
</comment>
<dbReference type="PROSITE" id="PS00380">
    <property type="entry name" value="RHODANESE_1"/>
    <property type="match status" value="1"/>
</dbReference>
<comment type="subcellular location">
    <subcellularLocation>
        <location evidence="1">Cytoplasm</location>
    </subcellularLocation>
</comment>
<dbReference type="InterPro" id="IPR001763">
    <property type="entry name" value="Rhodanese-like_dom"/>
</dbReference>
<dbReference type="RefSeq" id="WP_102843769.1">
    <property type="nucleotide sequence ID" value="NZ_PDZR01000010.1"/>
</dbReference>
<dbReference type="GO" id="GO:0004792">
    <property type="term" value="F:thiosulfate-cyanide sulfurtransferase activity"/>
    <property type="evidence" value="ECO:0007669"/>
    <property type="project" value="InterPro"/>
</dbReference>
<dbReference type="CDD" id="cd01448">
    <property type="entry name" value="TST_Repeat_1"/>
    <property type="match status" value="1"/>
</dbReference>
<dbReference type="Proteomes" id="UP000236286">
    <property type="component" value="Unassembled WGS sequence"/>
</dbReference>
<accession>A0A2J7TH27</accession>
<keyword evidence="3 6" id="KW-0808">Transferase</keyword>
<feature type="domain" description="Rhodanese" evidence="8">
    <location>
        <begin position="164"/>
        <end position="277"/>
    </location>
</feature>
<keyword evidence="9" id="KW-0670">Pyruvate</keyword>
<dbReference type="SMART" id="SM00450">
    <property type="entry name" value="RHOD"/>
    <property type="match status" value="2"/>
</dbReference>
<dbReference type="NCBIfam" id="NF008557">
    <property type="entry name" value="PRK11493.1"/>
    <property type="match status" value="1"/>
</dbReference>
<reference evidence="9 10" key="1">
    <citation type="submission" date="2017-10" db="EMBL/GenBank/DDBJ databases">
        <title>Genome announcement of Methylocella silvestris TVC from permafrost.</title>
        <authorList>
            <person name="Wang J."/>
            <person name="Geng K."/>
            <person name="Ul-Haque F."/>
            <person name="Crombie A.T."/>
            <person name="Street L.E."/>
            <person name="Wookey P.A."/>
            <person name="Murrell J.C."/>
            <person name="Pratscher J."/>
        </authorList>
    </citation>
    <scope>NUCLEOTIDE SEQUENCE [LARGE SCALE GENOMIC DNA]</scope>
    <source>
        <strain evidence="9 10">TVC</strain>
    </source>
</reference>
<evidence type="ECO:0000256" key="5">
    <source>
        <dbReference type="ARBA" id="ARBA00051793"/>
    </source>
</evidence>
<evidence type="ECO:0000256" key="2">
    <source>
        <dbReference type="ARBA" id="ARBA00022490"/>
    </source>
</evidence>
<dbReference type="GO" id="GO:0005737">
    <property type="term" value="C:cytoplasm"/>
    <property type="evidence" value="ECO:0007669"/>
    <property type="project" value="UniProtKB-SubCell"/>
</dbReference>
<dbReference type="InterPro" id="IPR036873">
    <property type="entry name" value="Rhodanese-like_dom_sf"/>
</dbReference>
<feature type="domain" description="Rhodanese" evidence="8">
    <location>
        <begin position="29"/>
        <end position="134"/>
    </location>
</feature>
<evidence type="ECO:0000256" key="1">
    <source>
        <dbReference type="ARBA" id="ARBA00004496"/>
    </source>
</evidence>
<dbReference type="SUPFAM" id="SSF52821">
    <property type="entry name" value="Rhodanese/Cell cycle control phosphatase"/>
    <property type="match status" value="2"/>
</dbReference>
<evidence type="ECO:0000313" key="9">
    <source>
        <dbReference type="EMBL" id="PNG26084.1"/>
    </source>
</evidence>
<feature type="region of interest" description="Disordered" evidence="7">
    <location>
        <begin position="183"/>
        <end position="202"/>
    </location>
</feature>
<dbReference type="AlphaFoldDB" id="A0A2J7TH27"/>
<dbReference type="CDD" id="cd01449">
    <property type="entry name" value="TST_Repeat_2"/>
    <property type="match status" value="1"/>
</dbReference>
<keyword evidence="2" id="KW-0963">Cytoplasm</keyword>
<dbReference type="InterPro" id="IPR001307">
    <property type="entry name" value="Thiosulphate_STrfase_CS"/>
</dbReference>
<comment type="caution">
    <text evidence="9">The sequence shown here is derived from an EMBL/GenBank/DDBJ whole genome shotgun (WGS) entry which is preliminary data.</text>
</comment>
<dbReference type="EMBL" id="PDZR01000010">
    <property type="protein sequence ID" value="PNG26084.1"/>
    <property type="molecule type" value="Genomic_DNA"/>
</dbReference>
<dbReference type="PROSITE" id="PS00683">
    <property type="entry name" value="RHODANESE_2"/>
    <property type="match status" value="1"/>
</dbReference>
<dbReference type="PANTHER" id="PTHR11364">
    <property type="entry name" value="THIOSULFATE SULFERTANSFERASE"/>
    <property type="match status" value="1"/>
</dbReference>
<evidence type="ECO:0000256" key="7">
    <source>
        <dbReference type="SAM" id="MobiDB-lite"/>
    </source>
</evidence>
<evidence type="ECO:0000313" key="10">
    <source>
        <dbReference type="Proteomes" id="UP000236286"/>
    </source>
</evidence>
<sequence length="286" mass="30445">MNQNLFVSTEWLADRLGSADLAIVDGSFFMPAEQRDARAEFAAGHIPGAVFFDIDAIADRSTSLPHMLPSPEAFAAAAGKLGLSEAMTIVVYDNSDLVGAARVWWTLRLFGAKDVKVLEGGLAKWRKEGRLLETGERLHKPRNFTAKLNRAGVATAADVLKASEMRSAQVVDARSAGRFTGEVAEPRPGLRSGHVPGSRNVPWPEVAAKGRVKPPEEVKTAFAKAGVDLSRPIITTCGSGVTAAILLLALESVGKQGVALYDGSWSEWGGRLDLPIATGEAEEIAD</sequence>
<proteinExistence type="predicted"/>
<evidence type="ECO:0000256" key="4">
    <source>
        <dbReference type="ARBA" id="ARBA00022737"/>
    </source>
</evidence>
<dbReference type="OrthoDB" id="9781034at2"/>
<protein>
    <recommendedName>
        <fullName evidence="6">Sulfurtransferase</fullName>
    </recommendedName>
</protein>
<evidence type="ECO:0000256" key="3">
    <source>
        <dbReference type="ARBA" id="ARBA00022679"/>
    </source>
</evidence>
<keyword evidence="4" id="KW-0677">Repeat</keyword>
<gene>
    <name evidence="9" type="ORF">CR492_10670</name>
</gene>
<organism evidence="9 10">
    <name type="scientific">Methylocella silvestris</name>
    <dbReference type="NCBI Taxonomy" id="199596"/>
    <lineage>
        <taxon>Bacteria</taxon>
        <taxon>Pseudomonadati</taxon>
        <taxon>Pseudomonadota</taxon>
        <taxon>Alphaproteobacteria</taxon>
        <taxon>Hyphomicrobiales</taxon>
        <taxon>Beijerinckiaceae</taxon>
        <taxon>Methylocella</taxon>
    </lineage>
</organism>